<reference evidence="1" key="1">
    <citation type="submission" date="2018-02" db="EMBL/GenBank/DDBJ databases">
        <title>Rhizophora mucronata_Transcriptome.</title>
        <authorList>
            <person name="Meera S.P."/>
            <person name="Sreeshan A."/>
            <person name="Augustine A."/>
        </authorList>
    </citation>
    <scope>NUCLEOTIDE SEQUENCE</scope>
    <source>
        <tissue evidence="1">Leaf</tissue>
    </source>
</reference>
<organism evidence="1">
    <name type="scientific">Rhizophora mucronata</name>
    <name type="common">Asiatic mangrove</name>
    <dbReference type="NCBI Taxonomy" id="61149"/>
    <lineage>
        <taxon>Eukaryota</taxon>
        <taxon>Viridiplantae</taxon>
        <taxon>Streptophyta</taxon>
        <taxon>Embryophyta</taxon>
        <taxon>Tracheophyta</taxon>
        <taxon>Spermatophyta</taxon>
        <taxon>Magnoliopsida</taxon>
        <taxon>eudicotyledons</taxon>
        <taxon>Gunneridae</taxon>
        <taxon>Pentapetalae</taxon>
        <taxon>rosids</taxon>
        <taxon>fabids</taxon>
        <taxon>Malpighiales</taxon>
        <taxon>Rhizophoraceae</taxon>
        <taxon>Rhizophora</taxon>
    </lineage>
</organism>
<proteinExistence type="predicted"/>
<name>A0A2P2QIU7_RHIMU</name>
<protein>
    <submittedName>
        <fullName evidence="1">Uncharacterized protein</fullName>
    </submittedName>
</protein>
<sequence>MWKMLEKLMLKVEAKLSSSPIAFPLIQIL</sequence>
<dbReference type="AlphaFoldDB" id="A0A2P2QIU7"/>
<dbReference type="EMBL" id="GGEC01086425">
    <property type="protein sequence ID" value="MBX66909.1"/>
    <property type="molecule type" value="Transcribed_RNA"/>
</dbReference>
<evidence type="ECO:0000313" key="1">
    <source>
        <dbReference type="EMBL" id="MBX66909.1"/>
    </source>
</evidence>
<accession>A0A2P2QIU7</accession>